<gene>
    <name evidence="1" type="ORF">GCM10014715_46880</name>
</gene>
<keyword evidence="2" id="KW-1185">Reference proteome</keyword>
<sequence>MACRAAAAAMNDTGLWAFVLVVDGWSAVVTGTSLCCHHLDDIAFVIHWTTCYNGVSEAHWQQRPNLLEVFSRC</sequence>
<dbReference type="EMBL" id="BNBC01000023">
    <property type="protein sequence ID" value="GHE85321.1"/>
    <property type="molecule type" value="Genomic_DNA"/>
</dbReference>
<proteinExistence type="predicted"/>
<name>A0A919A431_9ACTN</name>
<reference evidence="1" key="1">
    <citation type="journal article" date="2014" name="Int. J. Syst. Evol. Microbiol.">
        <title>Complete genome sequence of Corynebacterium casei LMG S-19264T (=DSM 44701T), isolated from a smear-ripened cheese.</title>
        <authorList>
            <consortium name="US DOE Joint Genome Institute (JGI-PGF)"/>
            <person name="Walter F."/>
            <person name="Albersmeier A."/>
            <person name="Kalinowski J."/>
            <person name="Ruckert C."/>
        </authorList>
    </citation>
    <scope>NUCLEOTIDE SEQUENCE</scope>
    <source>
        <strain evidence="1">JCM 3302</strain>
    </source>
</reference>
<dbReference type="AlphaFoldDB" id="A0A919A431"/>
<accession>A0A919A431</accession>
<organism evidence="1 2">
    <name type="scientific">Streptomyces spiralis</name>
    <dbReference type="NCBI Taxonomy" id="66376"/>
    <lineage>
        <taxon>Bacteria</taxon>
        <taxon>Bacillati</taxon>
        <taxon>Actinomycetota</taxon>
        <taxon>Actinomycetes</taxon>
        <taxon>Kitasatosporales</taxon>
        <taxon>Streptomycetaceae</taxon>
        <taxon>Streptomyces</taxon>
    </lineage>
</organism>
<dbReference type="Proteomes" id="UP000641386">
    <property type="component" value="Unassembled WGS sequence"/>
</dbReference>
<protein>
    <submittedName>
        <fullName evidence="1">Uncharacterized protein</fullName>
    </submittedName>
</protein>
<reference evidence="1" key="2">
    <citation type="submission" date="2020-09" db="EMBL/GenBank/DDBJ databases">
        <authorList>
            <person name="Sun Q."/>
            <person name="Ohkuma M."/>
        </authorList>
    </citation>
    <scope>NUCLEOTIDE SEQUENCE</scope>
    <source>
        <strain evidence="1">JCM 3302</strain>
    </source>
</reference>
<comment type="caution">
    <text evidence="1">The sequence shown here is derived from an EMBL/GenBank/DDBJ whole genome shotgun (WGS) entry which is preliminary data.</text>
</comment>
<evidence type="ECO:0000313" key="1">
    <source>
        <dbReference type="EMBL" id="GHE85321.1"/>
    </source>
</evidence>
<evidence type="ECO:0000313" key="2">
    <source>
        <dbReference type="Proteomes" id="UP000641386"/>
    </source>
</evidence>